<evidence type="ECO:0000256" key="1">
    <source>
        <dbReference type="SAM" id="Phobius"/>
    </source>
</evidence>
<evidence type="ECO:0000313" key="4">
    <source>
        <dbReference type="Proteomes" id="UP000504607"/>
    </source>
</evidence>
<feature type="transmembrane region" description="Helical" evidence="1">
    <location>
        <begin position="173"/>
        <end position="200"/>
    </location>
</feature>
<evidence type="ECO:0000259" key="2">
    <source>
        <dbReference type="Pfam" id="PF14764"/>
    </source>
</evidence>
<dbReference type="GeneID" id="105034796"/>
<dbReference type="FunCoup" id="A0A6J0PBN8">
    <property type="interactions" value="1002"/>
</dbReference>
<evidence type="ECO:0000259" key="3">
    <source>
        <dbReference type="Pfam" id="PF25154"/>
    </source>
</evidence>
<dbReference type="AlphaFoldDB" id="A0A6J0PBN8"/>
<feature type="domain" description="AP-5 complex subunit zeta-1 ARM repeats" evidence="2">
    <location>
        <begin position="33"/>
        <end position="157"/>
    </location>
</feature>
<dbReference type="Pfam" id="PF25154">
    <property type="entry name" value="TPR_AP5Z1_C"/>
    <property type="match status" value="1"/>
</dbReference>
<evidence type="ECO:0000313" key="5">
    <source>
        <dbReference type="RefSeq" id="XP_019702659.1"/>
    </source>
</evidence>
<name>A0A6J0PBN8_ELAGV</name>
<dbReference type="Pfam" id="PF14764">
    <property type="entry name" value="SPG48"/>
    <property type="match status" value="1"/>
</dbReference>
<proteinExistence type="predicted"/>
<dbReference type="OrthoDB" id="744564at2759"/>
<keyword evidence="4" id="KW-1185">Reference proteome</keyword>
<protein>
    <submittedName>
        <fullName evidence="5">AP-5 complex subunit zeta-1 isoform X1</fullName>
    </submittedName>
</protein>
<gene>
    <name evidence="5" type="primary">LOC105034796</name>
</gene>
<feature type="domain" description="AP-5 complex subunit zeta-1 C-terminal TPR" evidence="3">
    <location>
        <begin position="279"/>
        <end position="525"/>
    </location>
</feature>
<reference evidence="5" key="1">
    <citation type="submission" date="2025-08" db="UniProtKB">
        <authorList>
            <consortium name="RefSeq"/>
        </authorList>
    </citation>
    <scope>IDENTIFICATION</scope>
</reference>
<dbReference type="InterPro" id="IPR055450">
    <property type="entry name" value="AP5Z1_ARM"/>
</dbReference>
<sequence length="573" mass="63620">MATTGDKEGDWDFHLRSLSANARDSSAASDPASDPYLLQSVRKIYEICKEGGSEELVARAYPQINKLFHRCITALPQSQTSNGLLLLTILQFFLDFGEVVLHDADPSLRTFFRSCLSREFSDPVVAEATLDFLNMNMKKLLISFPTLLPQFFPLLLKLIAWNGERLEKSFLMILPAMMSAGSFLLLFPSLLDLPILVVALEKVERSSGTLVGSSIASIQKSTAPEMLLALMDEAYTGSAIEDRGADSGSDDNNTIDVADPVFLDLLKDENDGLALRHWTSPSMVSLLQAAINTSQSDRLRQALHMTPRFLALYFTTALRDVNDSMLCALLPLLMSRYDTMFPDKVFSFEVRKRLSDFMLAAFQQSPDFIALLKKPITDRLGEAYDSPAKKYLVQAELALHLCWAIGEHGAGGITHKDVARELFESLELLLYENLSSSRLGLSQESAVDSNIAAFRKSSQARLLCFVVTAIAKLATCHNELLPRARVSLAKVARSQNSDRRVWRRASDYLGLMSEPAICLSVLGSSTRHVNGPGIVNWSEGGSKMIAHIPFYILNEQEGPPFHDFSFFDVFPRV</sequence>
<dbReference type="PANTHER" id="PTHR47885:SF1">
    <property type="entry name" value="AP-5 COMPLEX SUBUNIT ZETA-1"/>
    <property type="match status" value="1"/>
</dbReference>
<keyword evidence="1" id="KW-0812">Transmembrane</keyword>
<dbReference type="InterPro" id="IPR016024">
    <property type="entry name" value="ARM-type_fold"/>
</dbReference>
<dbReference type="InParanoid" id="A0A6J0PBN8"/>
<dbReference type="InterPro" id="IPR056856">
    <property type="entry name" value="TPR_AP5Z1_C"/>
</dbReference>
<accession>A0A6J0PBN8</accession>
<keyword evidence="1" id="KW-1133">Transmembrane helix</keyword>
<dbReference type="SUPFAM" id="SSF48371">
    <property type="entry name" value="ARM repeat"/>
    <property type="match status" value="1"/>
</dbReference>
<organism evidence="4 5">
    <name type="scientific">Elaeis guineensis var. tenera</name>
    <name type="common">Oil palm</name>
    <dbReference type="NCBI Taxonomy" id="51953"/>
    <lineage>
        <taxon>Eukaryota</taxon>
        <taxon>Viridiplantae</taxon>
        <taxon>Streptophyta</taxon>
        <taxon>Embryophyta</taxon>
        <taxon>Tracheophyta</taxon>
        <taxon>Spermatophyta</taxon>
        <taxon>Magnoliopsida</taxon>
        <taxon>Liliopsida</taxon>
        <taxon>Arecaceae</taxon>
        <taxon>Arecoideae</taxon>
        <taxon>Cocoseae</taxon>
        <taxon>Elaeidinae</taxon>
        <taxon>Elaeis</taxon>
    </lineage>
</organism>
<dbReference type="Proteomes" id="UP000504607">
    <property type="component" value="Unplaced"/>
</dbReference>
<keyword evidence="1" id="KW-0472">Membrane</keyword>
<dbReference type="PANTHER" id="PTHR47885">
    <property type="entry name" value="AP-5 COMPLEX SUBUNIT ZETA-1"/>
    <property type="match status" value="1"/>
</dbReference>
<feature type="transmembrane region" description="Helical" evidence="1">
    <location>
        <begin position="140"/>
        <end position="161"/>
    </location>
</feature>
<dbReference type="RefSeq" id="XP_019702659.1">
    <property type="nucleotide sequence ID" value="XM_019847100.2"/>
</dbReference>